<protein>
    <recommendedName>
        <fullName evidence="3">Non-classical export protein 1</fullName>
    </recommendedName>
</protein>
<dbReference type="EMBL" id="KZ825173">
    <property type="protein sequence ID" value="PYI16194.1"/>
    <property type="molecule type" value="Genomic_DNA"/>
</dbReference>
<dbReference type="AlphaFoldDB" id="A0A2V5H3F8"/>
<dbReference type="GO" id="GO:0009306">
    <property type="term" value="P:protein secretion"/>
    <property type="evidence" value="ECO:0007669"/>
    <property type="project" value="InterPro"/>
</dbReference>
<evidence type="ECO:0000313" key="2">
    <source>
        <dbReference type="Proteomes" id="UP000249829"/>
    </source>
</evidence>
<reference evidence="1 2" key="1">
    <citation type="submission" date="2018-02" db="EMBL/GenBank/DDBJ databases">
        <title>The genomes of Aspergillus section Nigri reveals drivers in fungal speciation.</title>
        <authorList>
            <consortium name="DOE Joint Genome Institute"/>
            <person name="Vesth T.C."/>
            <person name="Nybo J."/>
            <person name="Theobald S."/>
            <person name="Brandl J."/>
            <person name="Frisvad J.C."/>
            <person name="Nielsen K.F."/>
            <person name="Lyhne E.K."/>
            <person name="Kogle M.E."/>
            <person name="Kuo A."/>
            <person name="Riley R."/>
            <person name="Clum A."/>
            <person name="Nolan M."/>
            <person name="Lipzen A."/>
            <person name="Salamov A."/>
            <person name="Henrissat B."/>
            <person name="Wiebenga A."/>
            <person name="De vries R.P."/>
            <person name="Grigoriev I.V."/>
            <person name="Mortensen U.H."/>
            <person name="Andersen M.R."/>
            <person name="Baker S.E."/>
        </authorList>
    </citation>
    <scope>NUCLEOTIDE SEQUENCE [LARGE SCALE GENOMIC DNA]</scope>
    <source>
        <strain evidence="1 2">CBS 115571</strain>
    </source>
</reference>
<proteinExistence type="predicted"/>
<keyword evidence="2" id="KW-1185">Reference proteome</keyword>
<name>A0A2V5H3F8_ASPV1</name>
<gene>
    <name evidence="1" type="ORF">BO99DRAFT_405321</name>
</gene>
<accession>A0A2V5H3F8</accession>
<dbReference type="Pfam" id="PF11654">
    <property type="entry name" value="NCE101"/>
    <property type="match status" value="1"/>
</dbReference>
<evidence type="ECO:0000313" key="1">
    <source>
        <dbReference type="EMBL" id="PYI16194.1"/>
    </source>
</evidence>
<dbReference type="OMA" id="ADPIFAF"/>
<evidence type="ECO:0008006" key="3">
    <source>
        <dbReference type="Google" id="ProtNLM"/>
    </source>
</evidence>
<organism evidence="1 2">
    <name type="scientific">Aspergillus violaceofuscus (strain CBS 115571)</name>
    <dbReference type="NCBI Taxonomy" id="1450538"/>
    <lineage>
        <taxon>Eukaryota</taxon>
        <taxon>Fungi</taxon>
        <taxon>Dikarya</taxon>
        <taxon>Ascomycota</taxon>
        <taxon>Pezizomycotina</taxon>
        <taxon>Eurotiomycetes</taxon>
        <taxon>Eurotiomycetidae</taxon>
        <taxon>Eurotiales</taxon>
        <taxon>Aspergillaceae</taxon>
        <taxon>Aspergillus</taxon>
    </lineage>
</organism>
<dbReference type="Proteomes" id="UP000249829">
    <property type="component" value="Unassembled WGS sequence"/>
</dbReference>
<dbReference type="InterPro" id="IPR024242">
    <property type="entry name" value="NCE101"/>
</dbReference>
<sequence length="66" mass="7343">MPIYLISKAADPIFAFAIGTTAALLRIQREQREKFPERAKDIGIGGVVQLGARRVQRWWAGDFAGL</sequence>